<keyword evidence="4" id="KW-0539">Nucleus</keyword>
<dbReference type="SUPFAM" id="SSF47095">
    <property type="entry name" value="HMG-box"/>
    <property type="match status" value="1"/>
</dbReference>
<organism evidence="7 8">
    <name type="scientific">Lasallia pustulata</name>
    <dbReference type="NCBI Taxonomy" id="136370"/>
    <lineage>
        <taxon>Eukaryota</taxon>
        <taxon>Fungi</taxon>
        <taxon>Dikarya</taxon>
        <taxon>Ascomycota</taxon>
        <taxon>Pezizomycotina</taxon>
        <taxon>Lecanoromycetes</taxon>
        <taxon>OSLEUM clade</taxon>
        <taxon>Umbilicariomycetidae</taxon>
        <taxon>Umbilicariales</taxon>
        <taxon>Umbilicariaceae</taxon>
        <taxon>Lasallia</taxon>
    </lineage>
</organism>
<proteinExistence type="predicted"/>
<evidence type="ECO:0000256" key="2">
    <source>
        <dbReference type="ARBA" id="ARBA00023125"/>
    </source>
</evidence>
<evidence type="ECO:0000256" key="1">
    <source>
        <dbReference type="ARBA" id="ARBA00023015"/>
    </source>
</evidence>
<feature type="region of interest" description="Disordered" evidence="5">
    <location>
        <begin position="391"/>
        <end position="422"/>
    </location>
</feature>
<dbReference type="AlphaFoldDB" id="A0A5M8PH96"/>
<dbReference type="InterPro" id="IPR009071">
    <property type="entry name" value="HMG_box_dom"/>
</dbReference>
<dbReference type="CDD" id="cd01389">
    <property type="entry name" value="HMG-box_ROX1-like"/>
    <property type="match status" value="1"/>
</dbReference>
<dbReference type="InterPro" id="IPR036910">
    <property type="entry name" value="HMG_box_dom_sf"/>
</dbReference>
<feature type="domain" description="HMG box" evidence="6">
    <location>
        <begin position="121"/>
        <end position="189"/>
    </location>
</feature>
<dbReference type="GO" id="GO:0000978">
    <property type="term" value="F:RNA polymerase II cis-regulatory region sequence-specific DNA binding"/>
    <property type="evidence" value="ECO:0007669"/>
    <property type="project" value="TreeGrafter"/>
</dbReference>
<evidence type="ECO:0000256" key="5">
    <source>
        <dbReference type="SAM" id="MobiDB-lite"/>
    </source>
</evidence>
<protein>
    <recommendedName>
        <fullName evidence="6">HMG box domain-containing protein</fullName>
    </recommendedName>
</protein>
<dbReference type="InterPro" id="IPR050140">
    <property type="entry name" value="SRY-related_HMG-box_TF-like"/>
</dbReference>
<dbReference type="PANTHER" id="PTHR10270">
    <property type="entry name" value="SOX TRANSCRIPTION FACTOR"/>
    <property type="match status" value="1"/>
</dbReference>
<feature type="compositionally biased region" description="Polar residues" evidence="5">
    <location>
        <begin position="391"/>
        <end position="415"/>
    </location>
</feature>
<accession>A0A5M8PH96</accession>
<dbReference type="EMBL" id="VXIT01000014">
    <property type="protein sequence ID" value="KAA6408226.1"/>
    <property type="molecule type" value="Genomic_DNA"/>
</dbReference>
<keyword evidence="3" id="KW-0804">Transcription</keyword>
<dbReference type="FunFam" id="1.10.30.10:FF:000041">
    <property type="entry name" value="HMG box family protein"/>
    <property type="match status" value="1"/>
</dbReference>
<name>A0A5M8PH96_9LECA</name>
<evidence type="ECO:0000313" key="8">
    <source>
        <dbReference type="Proteomes" id="UP000324767"/>
    </source>
</evidence>
<dbReference type="Pfam" id="PF00505">
    <property type="entry name" value="HMG_box"/>
    <property type="match status" value="1"/>
</dbReference>
<evidence type="ECO:0000259" key="6">
    <source>
        <dbReference type="PROSITE" id="PS50118"/>
    </source>
</evidence>
<dbReference type="GO" id="GO:0000122">
    <property type="term" value="P:negative regulation of transcription by RNA polymerase II"/>
    <property type="evidence" value="ECO:0007669"/>
    <property type="project" value="TreeGrafter"/>
</dbReference>
<dbReference type="PROSITE" id="PS50118">
    <property type="entry name" value="HMG_BOX_2"/>
    <property type="match status" value="1"/>
</dbReference>
<dbReference type="Gene3D" id="1.10.30.10">
    <property type="entry name" value="High mobility group box domain"/>
    <property type="match status" value="1"/>
</dbReference>
<dbReference type="GO" id="GO:0005634">
    <property type="term" value="C:nucleus"/>
    <property type="evidence" value="ECO:0007669"/>
    <property type="project" value="UniProtKB-UniRule"/>
</dbReference>
<dbReference type="Proteomes" id="UP000324767">
    <property type="component" value="Unassembled WGS sequence"/>
</dbReference>
<keyword evidence="2 4" id="KW-0238">DNA-binding</keyword>
<reference evidence="7 8" key="1">
    <citation type="submission" date="2019-09" db="EMBL/GenBank/DDBJ databases">
        <title>The hologenome of the rock-dwelling lichen Lasallia pustulata.</title>
        <authorList>
            <person name="Greshake Tzovaras B."/>
            <person name="Segers F."/>
            <person name="Bicker A."/>
            <person name="Dal Grande F."/>
            <person name="Otte J."/>
            <person name="Hankeln T."/>
            <person name="Schmitt I."/>
            <person name="Ebersberger I."/>
        </authorList>
    </citation>
    <scope>NUCLEOTIDE SEQUENCE [LARGE SCALE GENOMIC DNA]</scope>
    <source>
        <strain evidence="7">A1-1</strain>
    </source>
</reference>
<dbReference type="SMART" id="SM00398">
    <property type="entry name" value="HMG"/>
    <property type="match status" value="1"/>
</dbReference>
<dbReference type="GO" id="GO:0030154">
    <property type="term" value="P:cell differentiation"/>
    <property type="evidence" value="ECO:0007669"/>
    <property type="project" value="TreeGrafter"/>
</dbReference>
<gene>
    <name evidence="7" type="ORF">FRX48_07968</name>
</gene>
<evidence type="ECO:0000256" key="4">
    <source>
        <dbReference type="PROSITE-ProRule" id="PRU00267"/>
    </source>
</evidence>
<keyword evidence="1" id="KW-0805">Transcription regulation</keyword>
<sequence length="422" mass="46955">MATGVVPNNMPNLTGHLIPPSELAPVIDQLWRLYADLIIDGRTHEICIPFPVRNAIGQKGLDVIKTRFQYMIARAVDVYENTILGFVGMRVAPDRGPDHLLTHNAPELKVKKKAAVKNAKVPRPPNAFILYRQHHHPLVKAQYPDMHNNQISIILGTQWRNETQSNKQHWNTIAEQIKTKHLQDNPAYSYQPRKPSEKKRRMTRGKAAVLAGTISTQVSSSSAATAVHSGATNFAPVSLTGIYYDQTALPTDGLLFPTPDLERTESGNAIVNIGDLDLSDAVLSEMLQKYNGDKPALVNQNSQRYTDHLPALIYTEDDAVLASEKDFFNSVINWDELIETEAEAARRTALEDEAWNNFMEEQTALQLENEQLEAEILSMRTLLANNVDNGEASAQNRSENDSIVANNIEQVTNMGDGSEQDG</sequence>
<evidence type="ECO:0000256" key="3">
    <source>
        <dbReference type="ARBA" id="ARBA00023163"/>
    </source>
</evidence>
<comment type="caution">
    <text evidence="7">The sequence shown here is derived from an EMBL/GenBank/DDBJ whole genome shotgun (WGS) entry which is preliminary data.</text>
</comment>
<feature type="DNA-binding region" description="HMG box" evidence="4">
    <location>
        <begin position="121"/>
        <end position="189"/>
    </location>
</feature>
<dbReference type="OrthoDB" id="6247875at2759"/>
<evidence type="ECO:0000313" key="7">
    <source>
        <dbReference type="EMBL" id="KAA6408226.1"/>
    </source>
</evidence>
<dbReference type="PANTHER" id="PTHR10270:SF161">
    <property type="entry name" value="SEX-DETERMINING REGION Y PROTEIN"/>
    <property type="match status" value="1"/>
</dbReference>
<dbReference type="GO" id="GO:0001228">
    <property type="term" value="F:DNA-binding transcription activator activity, RNA polymerase II-specific"/>
    <property type="evidence" value="ECO:0007669"/>
    <property type="project" value="TreeGrafter"/>
</dbReference>